<sequence>MPRILFVSGFHAQTRARDLAFEFEKFGALVRCDVPAPRNFNANAPYAFVEFRSQRDAEAAYHEMHGRDFEGQRLSVQWARNPPSAVWRFDRGGGGGRGSPPPRERRRSRERGSRRSRSRSRSPRRGGDGERRERRRSRSRSRDRTDRGRSRSRSGERKRSASPKRERSEKPEANGEEKIKDEREREPSPVRADD</sequence>
<feature type="compositionally biased region" description="Basic and acidic residues" evidence="4">
    <location>
        <begin position="140"/>
        <end position="194"/>
    </location>
</feature>
<keyword evidence="7" id="KW-1185">Reference proteome</keyword>
<dbReference type="InterPro" id="IPR012677">
    <property type="entry name" value="Nucleotide-bd_a/b_plait_sf"/>
</dbReference>
<reference evidence="6 7" key="1">
    <citation type="journal article" date="2016" name="Mol. Biol. Evol.">
        <title>Comparative Genomics of Early-Diverging Mushroom-Forming Fungi Provides Insights into the Origins of Lignocellulose Decay Capabilities.</title>
        <authorList>
            <person name="Nagy L.G."/>
            <person name="Riley R."/>
            <person name="Tritt A."/>
            <person name="Adam C."/>
            <person name="Daum C."/>
            <person name="Floudas D."/>
            <person name="Sun H."/>
            <person name="Yadav J.S."/>
            <person name="Pangilinan J."/>
            <person name="Larsson K.H."/>
            <person name="Matsuura K."/>
            <person name="Barry K."/>
            <person name="Labutti K."/>
            <person name="Kuo R."/>
            <person name="Ohm R.A."/>
            <person name="Bhattacharya S.S."/>
            <person name="Shirouzu T."/>
            <person name="Yoshinaga Y."/>
            <person name="Martin F.M."/>
            <person name="Grigoriev I.V."/>
            <person name="Hibbett D.S."/>
        </authorList>
    </citation>
    <scope>NUCLEOTIDE SEQUENCE [LARGE SCALE GENOMIC DNA]</scope>
    <source>
        <strain evidence="6 7">HHB12029</strain>
    </source>
</reference>
<dbReference type="PANTHER" id="PTHR13952:SF5">
    <property type="entry name" value="U1 SMALL NUCLEAR RIBONUCLEOPROTEIN 70 KDA"/>
    <property type="match status" value="1"/>
</dbReference>
<evidence type="ECO:0000313" key="6">
    <source>
        <dbReference type="EMBL" id="KZV89464.1"/>
    </source>
</evidence>
<dbReference type="GO" id="GO:0005685">
    <property type="term" value="C:U1 snRNP"/>
    <property type="evidence" value="ECO:0007669"/>
    <property type="project" value="TreeGrafter"/>
</dbReference>
<dbReference type="GO" id="GO:0071011">
    <property type="term" value="C:precatalytic spliceosome"/>
    <property type="evidence" value="ECO:0007669"/>
    <property type="project" value="TreeGrafter"/>
</dbReference>
<dbReference type="InterPro" id="IPR035979">
    <property type="entry name" value="RBD_domain_sf"/>
</dbReference>
<feature type="domain" description="RRM" evidence="5">
    <location>
        <begin position="3"/>
        <end position="81"/>
    </location>
</feature>
<dbReference type="STRING" id="1314781.A0A165FSK2"/>
<evidence type="ECO:0000256" key="3">
    <source>
        <dbReference type="PROSITE-ProRule" id="PRU00176"/>
    </source>
</evidence>
<dbReference type="SUPFAM" id="SSF54928">
    <property type="entry name" value="RNA-binding domain, RBD"/>
    <property type="match status" value="1"/>
</dbReference>
<dbReference type="GO" id="GO:0000398">
    <property type="term" value="P:mRNA splicing, via spliceosome"/>
    <property type="evidence" value="ECO:0007669"/>
    <property type="project" value="TreeGrafter"/>
</dbReference>
<accession>A0A165FSK2</accession>
<dbReference type="GO" id="GO:0030619">
    <property type="term" value="F:U1 snRNA binding"/>
    <property type="evidence" value="ECO:0007669"/>
    <property type="project" value="TreeGrafter"/>
</dbReference>
<evidence type="ECO:0000256" key="1">
    <source>
        <dbReference type="ARBA" id="ARBA00004123"/>
    </source>
</evidence>
<dbReference type="Gene3D" id="3.30.70.330">
    <property type="match status" value="1"/>
</dbReference>
<evidence type="ECO:0000259" key="5">
    <source>
        <dbReference type="PROSITE" id="PS50102"/>
    </source>
</evidence>
<evidence type="ECO:0000256" key="2">
    <source>
        <dbReference type="ARBA" id="ARBA00023242"/>
    </source>
</evidence>
<dbReference type="OrthoDB" id="5970at2759"/>
<dbReference type="GO" id="GO:0071004">
    <property type="term" value="C:U2-type prespliceosome"/>
    <property type="evidence" value="ECO:0007669"/>
    <property type="project" value="TreeGrafter"/>
</dbReference>
<gene>
    <name evidence="6" type="ORF">EXIGLDRAFT_721399</name>
</gene>
<dbReference type="InterPro" id="IPR000504">
    <property type="entry name" value="RRM_dom"/>
</dbReference>
<name>A0A165FSK2_EXIGL</name>
<dbReference type="AlphaFoldDB" id="A0A165FSK2"/>
<dbReference type="Proteomes" id="UP000077266">
    <property type="component" value="Unassembled WGS sequence"/>
</dbReference>
<dbReference type="GO" id="GO:0003729">
    <property type="term" value="F:mRNA binding"/>
    <property type="evidence" value="ECO:0007669"/>
    <property type="project" value="TreeGrafter"/>
</dbReference>
<keyword evidence="2" id="KW-0539">Nucleus</keyword>
<dbReference type="Pfam" id="PF00076">
    <property type="entry name" value="RRM_1"/>
    <property type="match status" value="1"/>
</dbReference>
<protein>
    <submittedName>
        <fullName evidence="6">RNA-binding domain-containing protein</fullName>
    </submittedName>
</protein>
<feature type="compositionally biased region" description="Basic residues" evidence="4">
    <location>
        <begin position="104"/>
        <end position="124"/>
    </location>
</feature>
<proteinExistence type="predicted"/>
<comment type="subcellular location">
    <subcellularLocation>
        <location evidence="1">Nucleus</location>
    </subcellularLocation>
</comment>
<dbReference type="InParanoid" id="A0A165FSK2"/>
<evidence type="ECO:0000256" key="4">
    <source>
        <dbReference type="SAM" id="MobiDB-lite"/>
    </source>
</evidence>
<dbReference type="EMBL" id="KV426072">
    <property type="protein sequence ID" value="KZV89464.1"/>
    <property type="molecule type" value="Genomic_DNA"/>
</dbReference>
<feature type="region of interest" description="Disordered" evidence="4">
    <location>
        <begin position="85"/>
        <end position="194"/>
    </location>
</feature>
<evidence type="ECO:0000313" key="7">
    <source>
        <dbReference type="Proteomes" id="UP000077266"/>
    </source>
</evidence>
<dbReference type="InterPro" id="IPR051183">
    <property type="entry name" value="U1_U11-U12_snRNP_70-35kDa"/>
</dbReference>
<keyword evidence="3" id="KW-0694">RNA-binding</keyword>
<dbReference type="PROSITE" id="PS50102">
    <property type="entry name" value="RRM"/>
    <property type="match status" value="1"/>
</dbReference>
<organism evidence="6 7">
    <name type="scientific">Exidia glandulosa HHB12029</name>
    <dbReference type="NCBI Taxonomy" id="1314781"/>
    <lineage>
        <taxon>Eukaryota</taxon>
        <taxon>Fungi</taxon>
        <taxon>Dikarya</taxon>
        <taxon>Basidiomycota</taxon>
        <taxon>Agaricomycotina</taxon>
        <taxon>Agaricomycetes</taxon>
        <taxon>Auriculariales</taxon>
        <taxon>Exidiaceae</taxon>
        <taxon>Exidia</taxon>
    </lineage>
</organism>
<dbReference type="SMART" id="SM00360">
    <property type="entry name" value="RRM"/>
    <property type="match status" value="1"/>
</dbReference>
<dbReference type="PANTHER" id="PTHR13952">
    <property type="entry name" value="U1 SMALL NUCLEAR RIBONUCLEOPROTEIN 70 KD"/>
    <property type="match status" value="1"/>
</dbReference>